<dbReference type="AlphaFoldDB" id="A0A328VHD6"/>
<dbReference type="OrthoDB" id="4278026at2"/>
<protein>
    <submittedName>
        <fullName evidence="2">Uncharacterized protein</fullName>
    </submittedName>
</protein>
<accession>A0A328VHD6</accession>
<evidence type="ECO:0000256" key="1">
    <source>
        <dbReference type="SAM" id="MobiDB-lite"/>
    </source>
</evidence>
<name>A0A328VHD6_9CHLR</name>
<sequence>MVGIELSKRNALLAMDGEERVLFVNGKMAKVRKQRGTRCRHVFASPQCGFQEHADLKAARNIQARFTVLRGSGLPSTSPEARADEATGQSWA</sequence>
<proteinExistence type="predicted"/>
<organism evidence="2 3">
    <name type="scientific">Thermogemmatispora tikiterensis</name>
    <dbReference type="NCBI Taxonomy" id="1825093"/>
    <lineage>
        <taxon>Bacteria</taxon>
        <taxon>Bacillati</taxon>
        <taxon>Chloroflexota</taxon>
        <taxon>Ktedonobacteria</taxon>
        <taxon>Thermogemmatisporales</taxon>
        <taxon>Thermogemmatisporaceae</taxon>
        <taxon>Thermogemmatispora</taxon>
    </lineage>
</organism>
<gene>
    <name evidence="2" type="ORF">A4R35_05860</name>
</gene>
<keyword evidence="3" id="KW-1185">Reference proteome</keyword>
<dbReference type="RefSeq" id="WP_112427458.1">
    <property type="nucleotide sequence ID" value="NZ_MCIF01000002.1"/>
</dbReference>
<dbReference type="EMBL" id="MCIF01000002">
    <property type="protein sequence ID" value="RAQ95053.1"/>
    <property type="molecule type" value="Genomic_DNA"/>
</dbReference>
<feature type="region of interest" description="Disordered" evidence="1">
    <location>
        <begin position="71"/>
        <end position="92"/>
    </location>
</feature>
<dbReference type="Proteomes" id="UP000248706">
    <property type="component" value="Unassembled WGS sequence"/>
</dbReference>
<reference evidence="2 3" key="1">
    <citation type="submission" date="2016-08" db="EMBL/GenBank/DDBJ databases">
        <title>Analysis of Carbohydrate Active Enzymes in Thermogemmatispora T81 Reveals Carbohydrate Degradation Ability.</title>
        <authorList>
            <person name="Tomazini A."/>
            <person name="Lal S."/>
            <person name="Stott M."/>
            <person name="Henrissat B."/>
            <person name="Polikarpov I."/>
            <person name="Sparling R."/>
            <person name="Levin D.B."/>
        </authorList>
    </citation>
    <scope>NUCLEOTIDE SEQUENCE [LARGE SCALE GENOMIC DNA]</scope>
    <source>
        <strain evidence="2 3">T81</strain>
    </source>
</reference>
<comment type="caution">
    <text evidence="2">The sequence shown here is derived from an EMBL/GenBank/DDBJ whole genome shotgun (WGS) entry which is preliminary data.</text>
</comment>
<evidence type="ECO:0000313" key="2">
    <source>
        <dbReference type="EMBL" id="RAQ95053.1"/>
    </source>
</evidence>
<evidence type="ECO:0000313" key="3">
    <source>
        <dbReference type="Proteomes" id="UP000248706"/>
    </source>
</evidence>